<keyword evidence="2" id="KW-1185">Reference proteome</keyword>
<evidence type="ECO:0000313" key="2">
    <source>
        <dbReference type="Proteomes" id="UP001060170"/>
    </source>
</evidence>
<dbReference type="EMBL" id="CM045879">
    <property type="protein sequence ID" value="KAI7938668.1"/>
    <property type="molecule type" value="Genomic_DNA"/>
</dbReference>
<reference evidence="1 2" key="3">
    <citation type="journal article" date="2022" name="Microbiol. Spectr.">
        <title>Folding features and dynamics of 3D genome architecture in plant fungal pathogens.</title>
        <authorList>
            <person name="Xia C."/>
        </authorList>
    </citation>
    <scope>NUCLEOTIDE SEQUENCE [LARGE SCALE GENOMIC DNA]</scope>
    <source>
        <strain evidence="1 2">93-210</strain>
    </source>
</reference>
<protein>
    <submittedName>
        <fullName evidence="1">Uncharacterized protein</fullName>
    </submittedName>
</protein>
<dbReference type="Proteomes" id="UP001060170">
    <property type="component" value="Chromosome 15"/>
</dbReference>
<organism evidence="1 2">
    <name type="scientific">Puccinia striiformis f. sp. tritici</name>
    <dbReference type="NCBI Taxonomy" id="168172"/>
    <lineage>
        <taxon>Eukaryota</taxon>
        <taxon>Fungi</taxon>
        <taxon>Dikarya</taxon>
        <taxon>Basidiomycota</taxon>
        <taxon>Pucciniomycotina</taxon>
        <taxon>Pucciniomycetes</taxon>
        <taxon>Pucciniales</taxon>
        <taxon>Pucciniaceae</taxon>
        <taxon>Puccinia</taxon>
    </lineage>
</organism>
<evidence type="ECO:0000313" key="1">
    <source>
        <dbReference type="EMBL" id="KAI7938668.1"/>
    </source>
</evidence>
<gene>
    <name evidence="1" type="ORF">MJO28_014247</name>
</gene>
<proteinExistence type="predicted"/>
<comment type="caution">
    <text evidence="1">The sequence shown here is derived from an EMBL/GenBank/DDBJ whole genome shotgun (WGS) entry which is preliminary data.</text>
</comment>
<name>A0ACC0DVX6_9BASI</name>
<reference evidence="2" key="1">
    <citation type="journal article" date="2018" name="BMC Genomics">
        <title>Genomic insights into host adaptation between the wheat stripe rust pathogen (Puccinia striiformis f. sp. tritici) and the barley stripe rust pathogen (Puccinia striiformis f. sp. hordei).</title>
        <authorList>
            <person name="Xia C."/>
            <person name="Wang M."/>
            <person name="Yin C."/>
            <person name="Cornejo O.E."/>
            <person name="Hulbert S.H."/>
            <person name="Chen X."/>
        </authorList>
    </citation>
    <scope>NUCLEOTIDE SEQUENCE [LARGE SCALE GENOMIC DNA]</scope>
    <source>
        <strain evidence="2">93-210</strain>
    </source>
</reference>
<sequence length="32" mass="3414">MAAFDRSAMHFVCIPLADAIVTSNCSVGRESN</sequence>
<reference evidence="2" key="2">
    <citation type="journal article" date="2018" name="Mol. Plant Microbe Interact.">
        <title>Genome sequence resources for the wheat stripe rust pathogen (Puccinia striiformis f. sp. tritici) and the barley stripe rust pathogen (Puccinia striiformis f. sp. hordei).</title>
        <authorList>
            <person name="Xia C."/>
            <person name="Wang M."/>
            <person name="Yin C."/>
            <person name="Cornejo O.E."/>
            <person name="Hulbert S.H."/>
            <person name="Chen X."/>
        </authorList>
    </citation>
    <scope>NUCLEOTIDE SEQUENCE [LARGE SCALE GENOMIC DNA]</scope>
    <source>
        <strain evidence="2">93-210</strain>
    </source>
</reference>
<accession>A0ACC0DVX6</accession>